<name>A0ABT3KTW9_9BURK</name>
<reference evidence="3" key="1">
    <citation type="submission" date="2023-07" db="EMBL/GenBank/DDBJ databases">
        <title>Verminephrobacter genomes.</title>
        <authorList>
            <person name="Lund M.B."/>
        </authorList>
    </citation>
    <scope>NUCLEOTIDE SEQUENCE [LARGE SCALE GENOMIC DNA]</scope>
    <source>
        <strain evidence="3">AtM5-05</strain>
    </source>
</reference>
<evidence type="ECO:0000259" key="1">
    <source>
        <dbReference type="Pfam" id="PF01936"/>
    </source>
</evidence>
<organism evidence="2 3">
    <name type="scientific">Verminephrobacter aporrectodeae subsp. tuberculatae</name>
    <dbReference type="NCBI Taxonomy" id="1110392"/>
    <lineage>
        <taxon>Bacteria</taxon>
        <taxon>Pseudomonadati</taxon>
        <taxon>Pseudomonadota</taxon>
        <taxon>Betaproteobacteria</taxon>
        <taxon>Burkholderiales</taxon>
        <taxon>Comamonadaceae</taxon>
        <taxon>Verminephrobacter</taxon>
    </lineage>
</organism>
<dbReference type="Pfam" id="PF01936">
    <property type="entry name" value="NYN"/>
    <property type="match status" value="1"/>
</dbReference>
<sequence length="264" mass="29474">MPRRTYRGQGEPGSGKNILTHPPWCVTVRAYLPACFRYAGAKPPQRGLLHFKVVRHNPGTNVYIDGFNLYFGALRKTPYKWLDLEALCRAYLPKNDITAIKYFTAKVSSRPNDPQQPVRQETYLRAISTLPIVSIIYGHYLSHTVSARLANPPAGGSLYVDIIKTEEKGSDVNLAAHLLHEAHLNKFDIAVVISNDSDLLEPIKLVRTELRKIVGVLNPHKKASCAILPHIDFIKKIRAGVLAECQFPDVLHDAQGVINKPAGW</sequence>
<evidence type="ECO:0000313" key="3">
    <source>
        <dbReference type="Proteomes" id="UP001208935"/>
    </source>
</evidence>
<proteinExistence type="predicted"/>
<dbReference type="CDD" id="cd18722">
    <property type="entry name" value="PIN_NicB-like"/>
    <property type="match status" value="1"/>
</dbReference>
<comment type="caution">
    <text evidence="2">The sequence shown here is derived from an EMBL/GenBank/DDBJ whole genome shotgun (WGS) entry which is preliminary data.</text>
</comment>
<gene>
    <name evidence="2" type="ORF">D5039_11625</name>
</gene>
<accession>A0ABT3KTW9</accession>
<dbReference type="Proteomes" id="UP001208935">
    <property type="component" value="Unassembled WGS sequence"/>
</dbReference>
<keyword evidence="3" id="KW-1185">Reference proteome</keyword>
<evidence type="ECO:0000313" key="2">
    <source>
        <dbReference type="EMBL" id="MCW5321778.1"/>
    </source>
</evidence>
<protein>
    <submittedName>
        <fullName evidence="2">NYN domain-containing protein</fullName>
    </submittedName>
</protein>
<dbReference type="EMBL" id="QZCW01000002">
    <property type="protein sequence ID" value="MCW5321778.1"/>
    <property type="molecule type" value="Genomic_DNA"/>
</dbReference>
<dbReference type="InterPro" id="IPR021139">
    <property type="entry name" value="NYN"/>
</dbReference>
<feature type="domain" description="NYN" evidence="1">
    <location>
        <begin position="60"/>
        <end position="224"/>
    </location>
</feature>
<dbReference type="Gene3D" id="3.40.50.1010">
    <property type="entry name" value="5'-nuclease"/>
    <property type="match status" value="1"/>
</dbReference>